<keyword evidence="14" id="KW-1185">Reference proteome</keyword>
<evidence type="ECO:0000256" key="8">
    <source>
        <dbReference type="ARBA" id="ARBA00022989"/>
    </source>
</evidence>
<dbReference type="Proteomes" id="UP001600888">
    <property type="component" value="Unassembled WGS sequence"/>
</dbReference>
<keyword evidence="2 11" id="KW-0812">Transmembrane</keyword>
<dbReference type="InterPro" id="IPR001757">
    <property type="entry name" value="P_typ_ATPase"/>
</dbReference>
<dbReference type="InterPro" id="IPR044492">
    <property type="entry name" value="P_typ_ATPase_HD_dom"/>
</dbReference>
<dbReference type="Pfam" id="PF08282">
    <property type="entry name" value="Hydrolase_3"/>
    <property type="match status" value="1"/>
</dbReference>
<evidence type="ECO:0000256" key="3">
    <source>
        <dbReference type="ARBA" id="ARBA00022723"/>
    </source>
</evidence>
<dbReference type="Pfam" id="PF13246">
    <property type="entry name" value="Cation_ATPase"/>
    <property type="match status" value="1"/>
</dbReference>
<sequence>MTDHKTLTSCSQSKDIQLEPPTSRKDGPNFEIDFTANSDDNVPHNPFAFAPGHLHKLAVARSVAALQAFGGLMGLAHGLRSDAAAGLSLDEDVLEGLISAQSACKESSSSILTPDPKLQVHHHDTSRRSHSEGHGIHGLAEQLRLEHAENKGYSDRRRVFGENRLPPPRQRSFLQLCWLAMNDKLIFLLMASAVVSLALGIYQAVQIQQKGGEQGSSLEWVESVTIVAAIIVIILVQALNDYHKNYKFQKLNQKKEERMVTVMRSGKHVTISVFDLLVGDLLRVEAGDVAPVDGVLVDGFGVQVDESPMTGESDLVEKTPAAFVHEASRKSSSQDADPFIFSGTRVVHGIGDFLVLAVGPNSTHGRMQLSLRADVEETPLQQKLGRLAKYLIFIGFGIGIIFFLVLFIRWLVQLGRGELDHLTPQEKGEQFLDIFMLAVNLVVIGVPEGLSLAVAVALAFATTRMLKDNNLVRLLRSCEIMGNATTVCSDKTGTLTTNNMTVATGVVGDSRFSDDAAALLTEGDESKVQSSAKLAEGLSKDVKTLLKDSVVLNSTAFESDGAGTGDFVGSSTETALLKYGREHLGMGPVTEERTNANVVELFPFNSTLKWMACMVKLDNGRYRMLAKGAAEVVLGNCSMTIKDPCEGLTTTDMTAAMREQLSQLTRTYAADQLRVIALACRDFDTPPMSDKGGRTGKTEAVNFANLFSQNMTFLGLFAIRDPLRPEVVESVRQCKDAGVFVRMVTGDNFLTAKSIAVESGIYTAGGIAMDGPTFRQLSDEQLDLVIPRLQVLARSSPEDKQVLVQHLKRMGETIAVTGDGTNDAPALKAADVGFAMGVSGTEIAKEASSIILLDDNFRSIVRALAWGRMVNDASKKFLQFQLTINITAAVLTIVSTLVDGPDSGIFAVIQLLWLNLIMDIFASLALSTGNPSRDALKRRPEPRNASIISIQMWKMILGQTVYQLTVIFVLHYAGDRFFPTSTDYERNQLQTFVWNTYMLICLFNQSKQENCTNTSTNSCRRVDNHLHIYEGVLRNPWFLGVQAITLAGQVTIVLKGGDAFQVAPITPSQWGFSFLFGFLVLPIGALIRKVPDQVVVVIAHRLSPLLTPIRILRKRKQERKKSKARDAERAEEEREPGEEYYDEKDEERRARRMQWRWVKATLAGDQEFFEDFLHLHNEGEQRTKVFTKKSRTSRTQTLSARAGLVSAGLAAAGVDMKHHRLTPRTGVSDGPPRPEISEKPAGVIPVDIHQVIDTVRRNPGDCPAGLQIEVHTDTSQEDPVIPAREVLDSSTPPSQNPKYMRFVEGWLR</sequence>
<comment type="caution">
    <text evidence="13">The sequence shown here is derived from an EMBL/GenBank/DDBJ whole genome shotgun (WGS) entry which is preliminary data.</text>
</comment>
<dbReference type="SUPFAM" id="SSF81660">
    <property type="entry name" value="Metal cation-transporting ATPase, ATP-binding domain N"/>
    <property type="match status" value="1"/>
</dbReference>
<dbReference type="PRINTS" id="PR00119">
    <property type="entry name" value="CATATPASE"/>
</dbReference>
<feature type="compositionally biased region" description="Acidic residues" evidence="10">
    <location>
        <begin position="1133"/>
        <end position="1145"/>
    </location>
</feature>
<comment type="subcellular location">
    <subcellularLocation>
        <location evidence="1">Endomembrane system</location>
        <topology evidence="1">Multi-pass membrane protein</topology>
    </subcellularLocation>
</comment>
<proteinExistence type="predicted"/>
<dbReference type="Gene3D" id="2.70.150.10">
    <property type="entry name" value="Calcium-transporting ATPase, cytoplasmic transduction domain A"/>
    <property type="match status" value="1"/>
</dbReference>
<keyword evidence="5" id="KW-0067">ATP-binding</keyword>
<dbReference type="Gene3D" id="1.20.1110.10">
    <property type="entry name" value="Calcium-transporting ATPase, transmembrane domain"/>
    <property type="match status" value="1"/>
</dbReference>
<evidence type="ECO:0000313" key="14">
    <source>
        <dbReference type="Proteomes" id="UP001600888"/>
    </source>
</evidence>
<dbReference type="InterPro" id="IPR004014">
    <property type="entry name" value="ATPase_P-typ_cation-transptr_N"/>
</dbReference>
<name>A0ABR4ECL9_9PEZI</name>
<keyword evidence="4" id="KW-0547">Nucleotide-binding</keyword>
<feature type="transmembrane region" description="Helical" evidence="11">
    <location>
        <begin position="220"/>
        <end position="240"/>
    </location>
</feature>
<dbReference type="InterPro" id="IPR008250">
    <property type="entry name" value="ATPase_P-typ_transduc_dom_A_sf"/>
</dbReference>
<keyword evidence="7" id="KW-1278">Translocase</keyword>
<feature type="compositionally biased region" description="Basic and acidic residues" evidence="10">
    <location>
        <begin position="121"/>
        <end position="135"/>
    </location>
</feature>
<feature type="region of interest" description="Disordered" evidence="10">
    <location>
        <begin position="108"/>
        <end position="135"/>
    </location>
</feature>
<accession>A0ABR4ECL9</accession>
<keyword evidence="6" id="KW-0460">Magnesium</keyword>
<dbReference type="SUPFAM" id="SSF56784">
    <property type="entry name" value="HAD-like"/>
    <property type="match status" value="1"/>
</dbReference>
<evidence type="ECO:0000259" key="12">
    <source>
        <dbReference type="SMART" id="SM00831"/>
    </source>
</evidence>
<feature type="transmembrane region" description="Helical" evidence="11">
    <location>
        <begin position="877"/>
        <end position="898"/>
    </location>
</feature>
<evidence type="ECO:0000256" key="2">
    <source>
        <dbReference type="ARBA" id="ARBA00022692"/>
    </source>
</evidence>
<feature type="domain" description="Cation-transporting P-type ATPase N-terminal" evidence="12">
    <location>
        <begin position="108"/>
        <end position="201"/>
    </location>
</feature>
<dbReference type="Pfam" id="PF00690">
    <property type="entry name" value="Cation_ATPase_N"/>
    <property type="match status" value="1"/>
</dbReference>
<feature type="transmembrane region" description="Helical" evidence="11">
    <location>
        <begin position="947"/>
        <end position="973"/>
    </location>
</feature>
<evidence type="ECO:0000256" key="9">
    <source>
        <dbReference type="ARBA" id="ARBA00023136"/>
    </source>
</evidence>
<dbReference type="Gene3D" id="3.40.50.1000">
    <property type="entry name" value="HAD superfamily/HAD-like"/>
    <property type="match status" value="1"/>
</dbReference>
<reference evidence="13 14" key="1">
    <citation type="submission" date="2024-03" db="EMBL/GenBank/DDBJ databases">
        <title>A high-quality draft genome sequence of Diaporthe vaccinii, a causative agent of upright dieback and viscid rot disease in cranberry plants.</title>
        <authorList>
            <person name="Sarrasin M."/>
            <person name="Lang B.F."/>
            <person name="Burger G."/>
        </authorList>
    </citation>
    <scope>NUCLEOTIDE SEQUENCE [LARGE SCALE GENOMIC DNA]</scope>
    <source>
        <strain evidence="13 14">IS7</strain>
    </source>
</reference>
<evidence type="ECO:0000256" key="10">
    <source>
        <dbReference type="SAM" id="MobiDB-lite"/>
    </source>
</evidence>
<dbReference type="PRINTS" id="PR00120">
    <property type="entry name" value="HATPASE"/>
</dbReference>
<dbReference type="EMBL" id="JBAWTH010000069">
    <property type="protein sequence ID" value="KAL2280167.1"/>
    <property type="molecule type" value="Genomic_DNA"/>
</dbReference>
<dbReference type="SMART" id="SM00831">
    <property type="entry name" value="Cation_ATPase_N"/>
    <property type="match status" value="1"/>
</dbReference>
<keyword evidence="9 11" id="KW-0472">Membrane</keyword>
<dbReference type="InterPro" id="IPR059000">
    <property type="entry name" value="ATPase_P-type_domA"/>
</dbReference>
<dbReference type="SUPFAM" id="SSF81665">
    <property type="entry name" value="Calcium ATPase, transmembrane domain M"/>
    <property type="match status" value="1"/>
</dbReference>
<dbReference type="InterPro" id="IPR023214">
    <property type="entry name" value="HAD_sf"/>
</dbReference>
<dbReference type="InterPro" id="IPR006068">
    <property type="entry name" value="ATPase_P-typ_cation-transptr_C"/>
</dbReference>
<dbReference type="InterPro" id="IPR036412">
    <property type="entry name" value="HAD-like_sf"/>
</dbReference>
<evidence type="ECO:0000256" key="11">
    <source>
        <dbReference type="SAM" id="Phobius"/>
    </source>
</evidence>
<dbReference type="PROSITE" id="PS00154">
    <property type="entry name" value="ATPASE_E1_E2"/>
    <property type="match status" value="1"/>
</dbReference>
<evidence type="ECO:0000256" key="1">
    <source>
        <dbReference type="ARBA" id="ARBA00004127"/>
    </source>
</evidence>
<feature type="transmembrane region" description="Helical" evidence="11">
    <location>
        <begin position="432"/>
        <end position="461"/>
    </location>
</feature>
<dbReference type="SFLD" id="SFLDS00003">
    <property type="entry name" value="Haloacid_Dehalogenase"/>
    <property type="match status" value="1"/>
</dbReference>
<feature type="transmembrane region" description="Helical" evidence="11">
    <location>
        <begin position="904"/>
        <end position="926"/>
    </location>
</feature>
<dbReference type="SFLD" id="SFLDF00027">
    <property type="entry name" value="p-type_atpase"/>
    <property type="match status" value="1"/>
</dbReference>
<keyword evidence="8 11" id="KW-1133">Transmembrane helix</keyword>
<evidence type="ECO:0000256" key="5">
    <source>
        <dbReference type="ARBA" id="ARBA00022840"/>
    </source>
</evidence>
<evidence type="ECO:0000256" key="4">
    <source>
        <dbReference type="ARBA" id="ARBA00022741"/>
    </source>
</evidence>
<feature type="transmembrane region" description="Helical" evidence="11">
    <location>
        <begin position="390"/>
        <end position="412"/>
    </location>
</feature>
<dbReference type="InterPro" id="IPR023298">
    <property type="entry name" value="ATPase_P-typ_TM_dom_sf"/>
</dbReference>
<gene>
    <name evidence="13" type="ORF">FJTKL_12776</name>
</gene>
<evidence type="ECO:0000313" key="13">
    <source>
        <dbReference type="EMBL" id="KAL2280167.1"/>
    </source>
</evidence>
<protein>
    <recommendedName>
        <fullName evidence="12">Cation-transporting P-type ATPase N-terminal domain-containing protein</fullName>
    </recommendedName>
</protein>
<evidence type="ECO:0000256" key="6">
    <source>
        <dbReference type="ARBA" id="ARBA00022842"/>
    </source>
</evidence>
<dbReference type="Pfam" id="PF00689">
    <property type="entry name" value="Cation_ATPase_C"/>
    <property type="match status" value="1"/>
</dbReference>
<feature type="region of interest" description="Disordered" evidence="10">
    <location>
        <begin position="1117"/>
        <end position="1145"/>
    </location>
</feature>
<dbReference type="InterPro" id="IPR023299">
    <property type="entry name" value="ATPase_P-typ_cyto_dom_N"/>
</dbReference>
<feature type="transmembrane region" description="Helical" evidence="11">
    <location>
        <begin position="185"/>
        <end position="205"/>
    </location>
</feature>
<evidence type="ECO:0000256" key="7">
    <source>
        <dbReference type="ARBA" id="ARBA00022967"/>
    </source>
</evidence>
<dbReference type="InterPro" id="IPR018303">
    <property type="entry name" value="ATPase_P-typ_P_site"/>
</dbReference>
<dbReference type="PANTHER" id="PTHR24093:SF369">
    <property type="entry name" value="CALCIUM-TRANSPORTING ATPASE"/>
    <property type="match status" value="1"/>
</dbReference>
<dbReference type="Gene3D" id="3.40.1110.10">
    <property type="entry name" value="Calcium-transporting ATPase, cytoplasmic domain N"/>
    <property type="match status" value="1"/>
</dbReference>
<dbReference type="SUPFAM" id="SSF81653">
    <property type="entry name" value="Calcium ATPase, transduction domain A"/>
    <property type="match status" value="1"/>
</dbReference>
<dbReference type="NCBIfam" id="TIGR01494">
    <property type="entry name" value="ATPase_P-type"/>
    <property type="match status" value="2"/>
</dbReference>
<dbReference type="PANTHER" id="PTHR24093">
    <property type="entry name" value="CATION TRANSPORTING ATPASE"/>
    <property type="match status" value="1"/>
</dbReference>
<dbReference type="Pfam" id="PF00122">
    <property type="entry name" value="E1-E2_ATPase"/>
    <property type="match status" value="1"/>
</dbReference>
<organism evidence="13 14">
    <name type="scientific">Diaporthe vaccinii</name>
    <dbReference type="NCBI Taxonomy" id="105482"/>
    <lineage>
        <taxon>Eukaryota</taxon>
        <taxon>Fungi</taxon>
        <taxon>Dikarya</taxon>
        <taxon>Ascomycota</taxon>
        <taxon>Pezizomycotina</taxon>
        <taxon>Sordariomycetes</taxon>
        <taxon>Sordariomycetidae</taxon>
        <taxon>Diaporthales</taxon>
        <taxon>Diaporthaceae</taxon>
        <taxon>Diaporthe</taxon>
        <taxon>Diaporthe eres species complex</taxon>
    </lineage>
</organism>
<keyword evidence="3" id="KW-0479">Metal-binding</keyword>
<feature type="region of interest" description="Disordered" evidence="10">
    <location>
        <begin position="1"/>
        <end position="27"/>
    </location>
</feature>
<dbReference type="SFLD" id="SFLDG00002">
    <property type="entry name" value="C1.7:_P-type_atpase_like"/>
    <property type="match status" value="1"/>
</dbReference>